<sequence length="632" mass="69863">MDIPVRHKAEYRPALSHSQCASSAQNTRNRSLRAPSFIELGTDREAGSTAGRPGSPARHRKAITATSCLTPAEVPARGRPAPRRCARKGAGSGSDSAASLWGPGGGRGQRWRGGVWRRLFLPRPPCLALSWSCAAWKREPSWRGALEPGGSLEGQREAESRRARRWWSAVAMSAQCCAGQLACCCGNAGCSFCCGCCPKIRQSRSTRFMYALYFILVVILCCIMMSNTVANEMRERIPFFEDICKGIKAGDTCEKLVGYSAVYRVCFGMACFFFIFCLLTLKVNNSKSCRAYIHNGFWFFKLLLLGAMCSGAFFIPDQETFLNAWRYVGAIGGFLFIGIQLLLIVEFAHKWNKNWTAGTATNKLWYACLSLVTLIMYSIATGGLILMAVFYTQKDGCMENKILLGVNGGLCLLISVVAISPCVQDRQPHSGLLQSGLISCYVTYLTFSALSSKPVEVVLDEHGKNVTICVPDFGQDLYRDKNLVAGLGTSLLCACILYSCLTSTTRSSSDALQGRYGAPELEVARCCFCFSSGGEDTEEQQNVKEGPRVIYDEKKSTVYTYSYFHFVFFLASLYVMMTITNWFNYESANIESFFSGSWSIFWVKMASCWICVLLYLGTLIAPLCRPSPQFSV</sequence>
<feature type="transmembrane region" description="Helical" evidence="20">
    <location>
        <begin position="365"/>
        <end position="390"/>
    </location>
</feature>
<evidence type="ECO:0000256" key="1">
    <source>
        <dbReference type="ARBA" id="ARBA00004651"/>
    </source>
</evidence>
<comment type="catalytic activity">
    <reaction evidence="17">
        <text>a 1,2-diacyl-sn-glycero-3-phosphoethanolamine(in) = a 1,2-diacyl-sn-glycero-3-phosphoethanolamine(out)</text>
        <dbReference type="Rhea" id="RHEA:38895"/>
        <dbReference type="ChEBI" id="CHEBI:64612"/>
    </reaction>
</comment>
<dbReference type="PANTHER" id="PTHR10383:SF16">
    <property type="entry name" value="SERINE INCORPORATOR 5"/>
    <property type="match status" value="1"/>
</dbReference>
<evidence type="ECO:0000256" key="9">
    <source>
        <dbReference type="ARBA" id="ARBA00022989"/>
    </source>
</evidence>
<evidence type="ECO:0000256" key="10">
    <source>
        <dbReference type="ARBA" id="ARBA00023098"/>
    </source>
</evidence>
<keyword evidence="6" id="KW-0399">Innate immunity</keyword>
<feature type="compositionally biased region" description="Polar residues" evidence="19">
    <location>
        <begin position="16"/>
        <end position="29"/>
    </location>
</feature>
<keyword evidence="11" id="KW-0051">Antiviral defense</keyword>
<evidence type="ECO:0000256" key="18">
    <source>
        <dbReference type="ARBA" id="ARBA00024631"/>
    </source>
</evidence>
<comment type="catalytic activity">
    <reaction evidence="18">
        <text>a 1,2-diacyl-sn-glycero-3-phosphocholine(in) = a 1,2-diacyl-sn-glycero-3-phosphocholine(out)</text>
        <dbReference type="Rhea" id="RHEA:38571"/>
        <dbReference type="ChEBI" id="CHEBI:57643"/>
    </reaction>
</comment>
<keyword evidence="12 20" id="KW-0472">Membrane</keyword>
<dbReference type="Ensembl" id="ENSSSCT00050088499.1">
    <property type="protein sequence ID" value="ENSSSCP00050037945.1"/>
    <property type="gene ID" value="ENSSSCG00050064994.1"/>
</dbReference>
<dbReference type="Proteomes" id="UP000694571">
    <property type="component" value="Unplaced"/>
</dbReference>
<proteinExistence type="inferred from homology"/>
<evidence type="ECO:0000256" key="12">
    <source>
        <dbReference type="ARBA" id="ARBA00023136"/>
    </source>
</evidence>
<evidence type="ECO:0000256" key="11">
    <source>
        <dbReference type="ARBA" id="ARBA00023118"/>
    </source>
</evidence>
<accession>A0A8D1NJS0</accession>
<feature type="transmembrane region" description="Helical" evidence="20">
    <location>
        <begin position="402"/>
        <end position="419"/>
    </location>
</feature>
<evidence type="ECO:0000256" key="3">
    <source>
        <dbReference type="ARBA" id="ARBA00021252"/>
    </source>
</evidence>
<keyword evidence="8" id="KW-0391">Immunity</keyword>
<dbReference type="GO" id="GO:0008654">
    <property type="term" value="P:phospholipid biosynthetic process"/>
    <property type="evidence" value="ECO:0007669"/>
    <property type="project" value="UniProtKB-KW"/>
</dbReference>
<evidence type="ECO:0000256" key="14">
    <source>
        <dbReference type="ARBA" id="ARBA00023209"/>
    </source>
</evidence>
<evidence type="ECO:0000256" key="2">
    <source>
        <dbReference type="ARBA" id="ARBA00006665"/>
    </source>
</evidence>
<feature type="transmembrane region" description="Helical" evidence="20">
    <location>
        <begin position="261"/>
        <end position="281"/>
    </location>
</feature>
<gene>
    <name evidence="21" type="primary">SERINC5</name>
</gene>
<evidence type="ECO:0000256" key="17">
    <source>
        <dbReference type="ARBA" id="ARBA00024615"/>
    </source>
</evidence>
<dbReference type="GO" id="GO:0005886">
    <property type="term" value="C:plasma membrane"/>
    <property type="evidence" value="ECO:0007669"/>
    <property type="project" value="UniProtKB-SubCell"/>
</dbReference>
<dbReference type="InterPro" id="IPR005016">
    <property type="entry name" value="TDE1/TMS"/>
</dbReference>
<protein>
    <recommendedName>
        <fullName evidence="3">Serine incorporator 5</fullName>
    </recommendedName>
</protein>
<keyword evidence="15" id="KW-1208">Phospholipid metabolism</keyword>
<evidence type="ECO:0000256" key="5">
    <source>
        <dbReference type="ARBA" id="ARBA00022516"/>
    </source>
</evidence>
<keyword evidence="4" id="KW-1003">Cell membrane</keyword>
<feature type="transmembrane region" description="Helical" evidence="20">
    <location>
        <begin position="431"/>
        <end position="450"/>
    </location>
</feature>
<dbReference type="PANTHER" id="PTHR10383">
    <property type="entry name" value="SERINE INCORPORATOR"/>
    <property type="match status" value="1"/>
</dbReference>
<evidence type="ECO:0000313" key="21">
    <source>
        <dbReference type="Ensembl" id="ENSSSCP00050037945.1"/>
    </source>
</evidence>
<evidence type="ECO:0000256" key="20">
    <source>
        <dbReference type="SAM" id="Phobius"/>
    </source>
</evidence>
<evidence type="ECO:0000256" key="8">
    <source>
        <dbReference type="ARBA" id="ARBA00022859"/>
    </source>
</evidence>
<feature type="compositionally biased region" description="Basic and acidic residues" evidence="19">
    <location>
        <begin position="1"/>
        <end position="11"/>
    </location>
</feature>
<comment type="subcellular location">
    <subcellularLocation>
        <location evidence="1">Cell membrane</location>
        <topology evidence="1">Multi-pass membrane protein</topology>
    </subcellularLocation>
</comment>
<feature type="transmembrane region" description="Helical" evidence="20">
    <location>
        <begin position="483"/>
        <end position="501"/>
    </location>
</feature>
<name>A0A8D1NJS0_PIG</name>
<organism evidence="21 22">
    <name type="scientific">Sus scrofa</name>
    <name type="common">Pig</name>
    <dbReference type="NCBI Taxonomy" id="9823"/>
    <lineage>
        <taxon>Eukaryota</taxon>
        <taxon>Metazoa</taxon>
        <taxon>Chordata</taxon>
        <taxon>Craniata</taxon>
        <taxon>Vertebrata</taxon>
        <taxon>Euteleostomi</taxon>
        <taxon>Mammalia</taxon>
        <taxon>Eutheria</taxon>
        <taxon>Laurasiatheria</taxon>
        <taxon>Artiodactyla</taxon>
        <taxon>Suina</taxon>
        <taxon>Suidae</taxon>
        <taxon>Sus</taxon>
    </lineage>
</organism>
<feature type="transmembrane region" description="Helical" evidence="20">
    <location>
        <begin position="208"/>
        <end position="230"/>
    </location>
</feature>
<evidence type="ECO:0000256" key="4">
    <source>
        <dbReference type="ARBA" id="ARBA00022475"/>
    </source>
</evidence>
<keyword evidence="7 20" id="KW-0812">Transmembrane</keyword>
<evidence type="ECO:0000313" key="22">
    <source>
        <dbReference type="Proteomes" id="UP000694571"/>
    </source>
</evidence>
<keyword evidence="13" id="KW-0325">Glycoprotein</keyword>
<feature type="transmembrane region" description="Helical" evidence="20">
    <location>
        <begin position="293"/>
        <end position="315"/>
    </location>
</feature>
<feature type="transmembrane region" description="Helical" evidence="20">
    <location>
        <begin position="327"/>
        <end position="345"/>
    </location>
</feature>
<dbReference type="GO" id="GO:0051607">
    <property type="term" value="P:defense response to virus"/>
    <property type="evidence" value="ECO:0007669"/>
    <property type="project" value="UniProtKB-KW"/>
</dbReference>
<evidence type="ECO:0000256" key="19">
    <source>
        <dbReference type="SAM" id="MobiDB-lite"/>
    </source>
</evidence>
<reference evidence="21" key="1">
    <citation type="submission" date="2025-08" db="UniProtKB">
        <authorList>
            <consortium name="Ensembl"/>
        </authorList>
    </citation>
    <scope>IDENTIFICATION</scope>
</reference>
<evidence type="ECO:0000256" key="6">
    <source>
        <dbReference type="ARBA" id="ARBA00022588"/>
    </source>
</evidence>
<evidence type="ECO:0000256" key="16">
    <source>
        <dbReference type="ARBA" id="ARBA00024479"/>
    </source>
</evidence>
<dbReference type="GO" id="GO:0045087">
    <property type="term" value="P:innate immune response"/>
    <property type="evidence" value="ECO:0007669"/>
    <property type="project" value="UniProtKB-KW"/>
</dbReference>
<evidence type="ECO:0000256" key="13">
    <source>
        <dbReference type="ARBA" id="ARBA00023180"/>
    </source>
</evidence>
<evidence type="ECO:0000256" key="7">
    <source>
        <dbReference type="ARBA" id="ARBA00022692"/>
    </source>
</evidence>
<feature type="region of interest" description="Disordered" evidence="19">
    <location>
        <begin position="1"/>
        <end position="109"/>
    </location>
</feature>
<keyword evidence="14" id="KW-0594">Phospholipid biosynthesis</keyword>
<feature type="transmembrane region" description="Helical" evidence="20">
    <location>
        <begin position="558"/>
        <end position="579"/>
    </location>
</feature>
<feature type="transmembrane region" description="Helical" evidence="20">
    <location>
        <begin position="599"/>
        <end position="624"/>
    </location>
</feature>
<keyword evidence="9 20" id="KW-1133">Transmembrane helix</keyword>
<keyword evidence="5" id="KW-0444">Lipid biosynthesis</keyword>
<dbReference type="Pfam" id="PF03348">
    <property type="entry name" value="Serinc"/>
    <property type="match status" value="1"/>
</dbReference>
<evidence type="ECO:0000256" key="15">
    <source>
        <dbReference type="ARBA" id="ARBA00023264"/>
    </source>
</evidence>
<comment type="catalytic activity">
    <reaction evidence="16">
        <text>a 1,2-diacyl-sn-glycero-3-phospho-L-serine(in) = a 1,2-diacyl-sn-glycero-3-phospho-L-serine(out)</text>
        <dbReference type="Rhea" id="RHEA:38663"/>
        <dbReference type="ChEBI" id="CHEBI:57262"/>
    </reaction>
</comment>
<comment type="similarity">
    <text evidence="2">Belongs to the TDE1 family.</text>
</comment>
<keyword evidence="10" id="KW-0443">Lipid metabolism</keyword>
<dbReference type="AlphaFoldDB" id="A0A8D1NJS0"/>